<dbReference type="InterPro" id="IPR006203">
    <property type="entry name" value="GHMP_knse_ATP-bd_CS"/>
</dbReference>
<dbReference type="PANTHER" id="PTHR10457:SF7">
    <property type="entry name" value="GALACTOKINASE-RELATED"/>
    <property type="match status" value="1"/>
</dbReference>
<dbReference type="Pfam" id="PF08544">
    <property type="entry name" value="GHMP_kinases_C"/>
    <property type="match status" value="1"/>
</dbReference>
<dbReference type="OrthoDB" id="250531at2"/>
<keyword evidence="2" id="KW-0963">Cytoplasm</keyword>
<evidence type="ECO:0000259" key="14">
    <source>
        <dbReference type="Pfam" id="PF10509"/>
    </source>
</evidence>
<dbReference type="InterPro" id="IPR000705">
    <property type="entry name" value="Galactokinase"/>
</dbReference>
<dbReference type="Pfam" id="PF10509">
    <property type="entry name" value="GalKase_gal_bdg"/>
    <property type="match status" value="1"/>
</dbReference>
<evidence type="ECO:0000313" key="16">
    <source>
        <dbReference type="Proteomes" id="UP000320580"/>
    </source>
</evidence>
<keyword evidence="6 15" id="KW-0418">Kinase</keyword>
<keyword evidence="3 15" id="KW-0808">Transferase</keyword>
<evidence type="ECO:0000256" key="6">
    <source>
        <dbReference type="ARBA" id="ARBA00022777"/>
    </source>
</evidence>
<dbReference type="SUPFAM" id="SSF54211">
    <property type="entry name" value="Ribosomal protein S5 domain 2-like"/>
    <property type="match status" value="1"/>
</dbReference>
<dbReference type="Pfam" id="PF00288">
    <property type="entry name" value="GHMP_kinases_N"/>
    <property type="match status" value="1"/>
</dbReference>
<keyword evidence="16" id="KW-1185">Reference proteome</keyword>
<dbReference type="SUPFAM" id="SSF55060">
    <property type="entry name" value="GHMP Kinase, C-terminal domain"/>
    <property type="match status" value="1"/>
</dbReference>
<keyword evidence="8" id="KW-0460">Magnesium</keyword>
<proteinExistence type="inferred from homology"/>
<keyword evidence="7" id="KW-0067">ATP-binding</keyword>
<dbReference type="InterPro" id="IPR006206">
    <property type="entry name" value="Mevalonate/galactokinase"/>
</dbReference>
<organism evidence="15 16">
    <name type="scientific">Streptomyces qinzhouensis</name>
    <dbReference type="NCBI Taxonomy" id="2599401"/>
    <lineage>
        <taxon>Bacteria</taxon>
        <taxon>Bacillati</taxon>
        <taxon>Actinomycetota</taxon>
        <taxon>Actinomycetes</taxon>
        <taxon>Kitasatosporales</taxon>
        <taxon>Streptomycetaceae</taxon>
        <taxon>Streptomyces</taxon>
    </lineage>
</organism>
<dbReference type="GO" id="GO:0005524">
    <property type="term" value="F:ATP binding"/>
    <property type="evidence" value="ECO:0007669"/>
    <property type="project" value="UniProtKB-UniRule"/>
</dbReference>
<keyword evidence="10" id="KW-0119">Carbohydrate metabolism</keyword>
<name>A0A5B8J7H8_9ACTN</name>
<reference evidence="15 16" key="1">
    <citation type="submission" date="2019-07" db="EMBL/GenBank/DDBJ databases">
        <authorList>
            <person name="Zhu P."/>
        </authorList>
    </citation>
    <scope>NUCLEOTIDE SEQUENCE [LARGE SCALE GENOMIC DNA]</scope>
    <source>
        <strain evidence="15 16">SSL-25</strain>
    </source>
</reference>
<keyword evidence="5" id="KW-0547">Nucleotide-binding</keyword>
<feature type="domain" description="Galactokinase N-terminal" evidence="14">
    <location>
        <begin position="9"/>
        <end position="44"/>
    </location>
</feature>
<dbReference type="EMBL" id="CP042266">
    <property type="protein sequence ID" value="QDY77176.1"/>
    <property type="molecule type" value="Genomic_DNA"/>
</dbReference>
<keyword evidence="4" id="KW-0479">Metal-binding</keyword>
<dbReference type="EC" id="2.7.1.6" evidence="11"/>
<evidence type="ECO:0000256" key="9">
    <source>
        <dbReference type="ARBA" id="ARBA00023144"/>
    </source>
</evidence>
<evidence type="ECO:0000256" key="4">
    <source>
        <dbReference type="ARBA" id="ARBA00022723"/>
    </source>
</evidence>
<evidence type="ECO:0000256" key="7">
    <source>
        <dbReference type="ARBA" id="ARBA00022840"/>
    </source>
</evidence>
<evidence type="ECO:0000256" key="11">
    <source>
        <dbReference type="NCBIfam" id="TIGR00131"/>
    </source>
</evidence>
<dbReference type="GO" id="GO:0006012">
    <property type="term" value="P:galactose metabolic process"/>
    <property type="evidence" value="ECO:0007669"/>
    <property type="project" value="UniProtKB-UniRule"/>
</dbReference>
<dbReference type="FunFam" id="3.30.70.890:FF:000001">
    <property type="entry name" value="Galactokinase"/>
    <property type="match status" value="1"/>
</dbReference>
<gene>
    <name evidence="15" type="primary">galK</name>
    <name evidence="15" type="ORF">FQU76_12350</name>
</gene>
<dbReference type="InterPro" id="IPR006204">
    <property type="entry name" value="GHMP_kinase_N_dom"/>
</dbReference>
<feature type="domain" description="GHMP kinase N-terminal" evidence="12">
    <location>
        <begin position="83"/>
        <end position="172"/>
    </location>
</feature>
<evidence type="ECO:0000259" key="12">
    <source>
        <dbReference type="Pfam" id="PF00288"/>
    </source>
</evidence>
<dbReference type="PROSITE" id="PS00627">
    <property type="entry name" value="GHMP_KINASES_ATP"/>
    <property type="match status" value="1"/>
</dbReference>
<dbReference type="InterPro" id="IPR014721">
    <property type="entry name" value="Ribsml_uS5_D2-typ_fold_subgr"/>
</dbReference>
<dbReference type="Proteomes" id="UP000320580">
    <property type="component" value="Chromosome"/>
</dbReference>
<dbReference type="Gene3D" id="3.30.70.890">
    <property type="entry name" value="GHMP kinase, C-terminal domain"/>
    <property type="match status" value="1"/>
</dbReference>
<evidence type="ECO:0000256" key="5">
    <source>
        <dbReference type="ARBA" id="ARBA00022741"/>
    </source>
</evidence>
<dbReference type="GO" id="GO:0046872">
    <property type="term" value="F:metal ion binding"/>
    <property type="evidence" value="ECO:0007669"/>
    <property type="project" value="UniProtKB-KW"/>
</dbReference>
<dbReference type="RefSeq" id="WP_146480463.1">
    <property type="nucleotide sequence ID" value="NZ_CP042266.1"/>
</dbReference>
<feature type="domain" description="GHMP kinase C-terminal" evidence="13">
    <location>
        <begin position="275"/>
        <end position="349"/>
    </location>
</feature>
<dbReference type="InterPro" id="IPR019539">
    <property type="entry name" value="GalKase_N"/>
</dbReference>
<sequence length="376" mass="38314">MTGAVTGTGVWSAPGRVNLIGEHTDYNDGLVLPFALPRSVTVTGRLRDDGVLRLVSAAVPGPPVEISVAGLAPGAGAGGWASYPAGVLWALREAGHPVGGAELRYESTVPAGAGLSSSAALEVATALALTELYGLRELAADRPEIARLCRRAENVYTGVPTGIMDQTVSACGRAGHALLLDTRDLSRRHIPFDPAARGLALLVVDTRVRHAHADGEYGRRRAGCEEAAARLGLPALRDIPYDGLDRALGRLPDAPARALVRHVVTENRRVERAAALLTAGELPALGPLLTEGHNSLRDDFAVSCPETDLAVSTAVAAGALGARMTGGGFGGSVIVLLESAAVAPVTAAVAGAFAAAGHKPPGTFTTTAAAGAGRLS</sequence>
<dbReference type="Gene3D" id="3.30.230.10">
    <property type="match status" value="1"/>
</dbReference>
<protein>
    <recommendedName>
        <fullName evidence="11">Galactokinase</fullName>
        <ecNumber evidence="11">2.7.1.6</ecNumber>
    </recommendedName>
</protein>
<dbReference type="PRINTS" id="PR00473">
    <property type="entry name" value="GALCTOKINASE"/>
</dbReference>
<dbReference type="FunFam" id="3.30.230.10:FF:000017">
    <property type="entry name" value="Galactokinase"/>
    <property type="match status" value="1"/>
</dbReference>
<evidence type="ECO:0000256" key="3">
    <source>
        <dbReference type="ARBA" id="ARBA00022679"/>
    </source>
</evidence>
<dbReference type="InterPro" id="IPR013750">
    <property type="entry name" value="GHMP_kinase_C_dom"/>
</dbReference>
<dbReference type="GO" id="GO:0005829">
    <property type="term" value="C:cytosol"/>
    <property type="evidence" value="ECO:0007669"/>
    <property type="project" value="TreeGrafter"/>
</dbReference>
<evidence type="ECO:0000256" key="2">
    <source>
        <dbReference type="ARBA" id="ARBA00022490"/>
    </source>
</evidence>
<accession>A0A5B8J7H8</accession>
<evidence type="ECO:0000256" key="8">
    <source>
        <dbReference type="ARBA" id="ARBA00022842"/>
    </source>
</evidence>
<evidence type="ECO:0000313" key="15">
    <source>
        <dbReference type="EMBL" id="QDY77176.1"/>
    </source>
</evidence>
<comment type="similarity">
    <text evidence="1">Belongs to the GHMP kinase family. GalK subfamily.</text>
</comment>
<dbReference type="InterPro" id="IPR020568">
    <property type="entry name" value="Ribosomal_Su5_D2-typ_SF"/>
</dbReference>
<dbReference type="InterPro" id="IPR019741">
    <property type="entry name" value="Galactokinase_CS"/>
</dbReference>
<dbReference type="PIRSF" id="PIRSF000530">
    <property type="entry name" value="Galactokinase"/>
    <property type="match status" value="1"/>
</dbReference>
<evidence type="ECO:0000259" key="13">
    <source>
        <dbReference type="Pfam" id="PF08544"/>
    </source>
</evidence>
<dbReference type="NCBIfam" id="TIGR00131">
    <property type="entry name" value="gal_kin"/>
    <property type="match status" value="1"/>
</dbReference>
<dbReference type="PANTHER" id="PTHR10457">
    <property type="entry name" value="MEVALONATE KINASE/GALACTOKINASE"/>
    <property type="match status" value="1"/>
</dbReference>
<keyword evidence="9" id="KW-0299">Galactose metabolism</keyword>
<dbReference type="PROSITE" id="PS00106">
    <property type="entry name" value="GALACTOKINASE"/>
    <property type="match status" value="1"/>
</dbReference>
<dbReference type="KEGG" id="sqz:FQU76_12350"/>
<dbReference type="GO" id="GO:0004335">
    <property type="term" value="F:galactokinase activity"/>
    <property type="evidence" value="ECO:0007669"/>
    <property type="project" value="UniProtKB-UniRule"/>
</dbReference>
<dbReference type="PRINTS" id="PR00959">
    <property type="entry name" value="MEVGALKINASE"/>
</dbReference>
<dbReference type="InterPro" id="IPR036554">
    <property type="entry name" value="GHMP_kinase_C_sf"/>
</dbReference>
<evidence type="ECO:0000256" key="1">
    <source>
        <dbReference type="ARBA" id="ARBA00006566"/>
    </source>
</evidence>
<evidence type="ECO:0000256" key="10">
    <source>
        <dbReference type="ARBA" id="ARBA00023277"/>
    </source>
</evidence>
<dbReference type="AlphaFoldDB" id="A0A5B8J7H8"/>